<evidence type="ECO:0000256" key="1">
    <source>
        <dbReference type="SAM" id="SignalP"/>
    </source>
</evidence>
<dbReference type="PANTHER" id="PTHR21593">
    <property type="entry name" value="PRION-LIKE- Q/N-RICH -DOMAIN-BEARING PROTEIN PROTEIN"/>
    <property type="match status" value="1"/>
</dbReference>
<gene>
    <name evidence="3" type="ORF">CBOVIS_LOCUS12452</name>
</gene>
<organism evidence="3 4">
    <name type="scientific">Caenorhabditis bovis</name>
    <dbReference type="NCBI Taxonomy" id="2654633"/>
    <lineage>
        <taxon>Eukaryota</taxon>
        <taxon>Metazoa</taxon>
        <taxon>Ecdysozoa</taxon>
        <taxon>Nematoda</taxon>
        <taxon>Chromadorea</taxon>
        <taxon>Rhabditida</taxon>
        <taxon>Rhabditina</taxon>
        <taxon>Rhabditomorpha</taxon>
        <taxon>Rhabditoidea</taxon>
        <taxon>Rhabditidae</taxon>
        <taxon>Peloderinae</taxon>
        <taxon>Caenorhabditis</taxon>
    </lineage>
</organism>
<proteinExistence type="predicted"/>
<name>A0A8S1F5C2_9PELO</name>
<dbReference type="EMBL" id="CADEPM010000012">
    <property type="protein sequence ID" value="CAB3411011.1"/>
    <property type="molecule type" value="Genomic_DNA"/>
</dbReference>
<feature type="domain" description="SXP/RAL-2 family protein Ani s 5-like cation-binding" evidence="2">
    <location>
        <begin position="38"/>
        <end position="141"/>
    </location>
</feature>
<feature type="signal peptide" evidence="1">
    <location>
        <begin position="1"/>
        <end position="23"/>
    </location>
</feature>
<keyword evidence="4" id="KW-1185">Reference proteome</keyword>
<protein>
    <recommendedName>
        <fullName evidence="2">SXP/RAL-2 family protein Ani s 5-like cation-binding domain-containing protein</fullName>
    </recommendedName>
</protein>
<dbReference type="Pfam" id="PF02520">
    <property type="entry name" value="ANIS5_cation-bd"/>
    <property type="match status" value="1"/>
</dbReference>
<evidence type="ECO:0000313" key="4">
    <source>
        <dbReference type="Proteomes" id="UP000494206"/>
    </source>
</evidence>
<reference evidence="3 4" key="1">
    <citation type="submission" date="2020-04" db="EMBL/GenBank/DDBJ databases">
        <authorList>
            <person name="Laetsch R D."/>
            <person name="Stevens L."/>
            <person name="Kumar S."/>
            <person name="Blaxter L. M."/>
        </authorList>
    </citation>
    <scope>NUCLEOTIDE SEQUENCE [LARGE SCALE GENOMIC DNA]</scope>
</reference>
<dbReference type="OrthoDB" id="5813646at2759"/>
<dbReference type="AlphaFoldDB" id="A0A8S1F5C2"/>
<sequence>MCRLAIVLCAVAAVAVYAQPAGGDDVPPFLRRATPAQLQSFQQLVQTNGHLTDAALDAKVAGWAQQQGGNVAADWAEFQKFIKQSQAQAEAAHNAALAHFSPAAKKADADLTAISNDASLSVKAKGDKIQAYLQSLPANVRAELEKAQQQ</sequence>
<accession>A0A8S1F5C2</accession>
<evidence type="ECO:0000313" key="3">
    <source>
        <dbReference type="EMBL" id="CAB3411011.1"/>
    </source>
</evidence>
<keyword evidence="1" id="KW-0732">Signal</keyword>
<dbReference type="InterPro" id="IPR003677">
    <property type="entry name" value="ANIS5_cation-bd"/>
</dbReference>
<evidence type="ECO:0000259" key="2">
    <source>
        <dbReference type="Pfam" id="PF02520"/>
    </source>
</evidence>
<dbReference type="InterPro" id="IPR052823">
    <property type="entry name" value="SXP/RAL-2_related"/>
</dbReference>
<comment type="caution">
    <text evidence="3">The sequence shown here is derived from an EMBL/GenBank/DDBJ whole genome shotgun (WGS) entry which is preliminary data.</text>
</comment>
<dbReference type="Proteomes" id="UP000494206">
    <property type="component" value="Unassembled WGS sequence"/>
</dbReference>
<dbReference type="PANTHER" id="PTHR21593:SF36">
    <property type="entry name" value="DUF148 DOMAIN-CONTAINING PROTEIN-RELATED"/>
    <property type="match status" value="1"/>
</dbReference>
<feature type="chain" id="PRO_5035828798" description="SXP/RAL-2 family protein Ani s 5-like cation-binding domain-containing protein" evidence="1">
    <location>
        <begin position="24"/>
        <end position="150"/>
    </location>
</feature>